<gene>
    <name evidence="2" type="ORF">TsocGM_21930</name>
</gene>
<feature type="signal peptide" evidence="1">
    <location>
        <begin position="1"/>
        <end position="27"/>
    </location>
</feature>
<reference evidence="2 3" key="1">
    <citation type="submission" date="2018-12" db="EMBL/GenBank/DDBJ databases">
        <authorList>
            <person name="Toschakov S.V."/>
        </authorList>
    </citation>
    <scope>NUCLEOTIDE SEQUENCE [LARGE SCALE GENOMIC DNA]</scope>
    <source>
        <strain evidence="2 3">GM2012</strain>
    </source>
</reference>
<dbReference type="RefSeq" id="WP_126727602.1">
    <property type="nucleotide sequence ID" value="NZ_RYZH01000058.1"/>
</dbReference>
<accession>A0A432ME91</accession>
<dbReference type="AlphaFoldDB" id="A0A432ME91"/>
<evidence type="ECO:0000313" key="2">
    <source>
        <dbReference type="EMBL" id="RUL83567.1"/>
    </source>
</evidence>
<keyword evidence="3" id="KW-1185">Reference proteome</keyword>
<reference evidence="2 3" key="2">
    <citation type="submission" date="2019-01" db="EMBL/GenBank/DDBJ databases">
        <title>Tautonia sociabilis, a novel thermotolerant planctomycete of Isosphaeraceae family, isolated from a 4000 m deep subterranean habitat.</title>
        <authorList>
            <person name="Kovaleva O.L."/>
            <person name="Elcheninov A.G."/>
            <person name="Van Heerden E."/>
            <person name="Toshchakov S.V."/>
            <person name="Novikov A."/>
            <person name="Bonch-Osmolovskaya E.A."/>
            <person name="Kublanov I.V."/>
        </authorList>
    </citation>
    <scope>NUCLEOTIDE SEQUENCE [LARGE SCALE GENOMIC DNA]</scope>
    <source>
        <strain evidence="2 3">GM2012</strain>
    </source>
</reference>
<keyword evidence="1" id="KW-0732">Signal</keyword>
<sequence>MKRAKRRIAASALALIAAGLAQRPAEARAQAAGMGRSLGGYGEATIERYYRSGQGPLIPYGGGQGGFIPYRGLEAREPAAAAMIPRRIEQTPIGGAGAMGTPIGGASLMRGTFTYRPLTSRGLTGMGPAVGPGMTGGGRRMGLGFGYPFRQPPSLSGRGGGAAMGGM</sequence>
<comment type="caution">
    <text evidence="2">The sequence shown here is derived from an EMBL/GenBank/DDBJ whole genome shotgun (WGS) entry which is preliminary data.</text>
</comment>
<evidence type="ECO:0000313" key="3">
    <source>
        <dbReference type="Proteomes" id="UP000280296"/>
    </source>
</evidence>
<evidence type="ECO:0000256" key="1">
    <source>
        <dbReference type="SAM" id="SignalP"/>
    </source>
</evidence>
<protein>
    <submittedName>
        <fullName evidence="2">Uncharacterized protein</fullName>
    </submittedName>
</protein>
<dbReference type="Proteomes" id="UP000280296">
    <property type="component" value="Unassembled WGS sequence"/>
</dbReference>
<feature type="chain" id="PRO_5019443193" evidence="1">
    <location>
        <begin position="28"/>
        <end position="167"/>
    </location>
</feature>
<name>A0A432ME91_9BACT</name>
<dbReference type="EMBL" id="RYZH01000058">
    <property type="protein sequence ID" value="RUL83567.1"/>
    <property type="molecule type" value="Genomic_DNA"/>
</dbReference>
<organism evidence="2 3">
    <name type="scientific">Tautonia sociabilis</name>
    <dbReference type="NCBI Taxonomy" id="2080755"/>
    <lineage>
        <taxon>Bacteria</taxon>
        <taxon>Pseudomonadati</taxon>
        <taxon>Planctomycetota</taxon>
        <taxon>Planctomycetia</taxon>
        <taxon>Isosphaerales</taxon>
        <taxon>Isosphaeraceae</taxon>
        <taxon>Tautonia</taxon>
    </lineage>
</organism>
<proteinExistence type="predicted"/>